<evidence type="ECO:0000259" key="1">
    <source>
        <dbReference type="Pfam" id="PF17919"/>
    </source>
</evidence>
<dbReference type="VEuPathDB" id="CryptoDB:GNI_233230"/>
<proteinExistence type="predicted"/>
<dbReference type="PANTHER" id="PTHR33064:SF37">
    <property type="entry name" value="RIBONUCLEASE H"/>
    <property type="match status" value="1"/>
</dbReference>
<comment type="caution">
    <text evidence="2">The sequence shown here is derived from an EMBL/GenBank/DDBJ whole genome shotgun (WGS) entry which is preliminary data.</text>
</comment>
<organism evidence="2 3">
    <name type="scientific">Gregarina niphandrodes</name>
    <name type="common">Septate eugregarine</name>
    <dbReference type="NCBI Taxonomy" id="110365"/>
    <lineage>
        <taxon>Eukaryota</taxon>
        <taxon>Sar</taxon>
        <taxon>Alveolata</taxon>
        <taxon>Apicomplexa</taxon>
        <taxon>Conoidasida</taxon>
        <taxon>Gregarinasina</taxon>
        <taxon>Eugregarinorida</taxon>
        <taxon>Gregarinidae</taxon>
        <taxon>Gregarina</taxon>
    </lineage>
</organism>
<dbReference type="Gene3D" id="3.30.70.270">
    <property type="match status" value="1"/>
</dbReference>
<dbReference type="InterPro" id="IPR043502">
    <property type="entry name" value="DNA/RNA_pol_sf"/>
</dbReference>
<dbReference type="InterPro" id="IPR043128">
    <property type="entry name" value="Rev_trsase/Diguanyl_cyclase"/>
</dbReference>
<dbReference type="RefSeq" id="XP_011133983.1">
    <property type="nucleotide sequence ID" value="XM_011135681.1"/>
</dbReference>
<dbReference type="EMBL" id="AFNH02001866">
    <property type="protein sequence ID" value="EZG42739.1"/>
    <property type="molecule type" value="Genomic_DNA"/>
</dbReference>
<dbReference type="Pfam" id="PF17919">
    <property type="entry name" value="RT_RNaseH_2"/>
    <property type="match status" value="1"/>
</dbReference>
<reference evidence="2" key="1">
    <citation type="submission" date="2013-12" db="EMBL/GenBank/DDBJ databases">
        <authorList>
            <person name="Omoto C.K."/>
            <person name="Sibley D."/>
            <person name="Venepally P."/>
            <person name="Hadjithomas M."/>
            <person name="Karamycheva S."/>
            <person name="Brunk B."/>
            <person name="Roos D."/>
            <person name="Caler E."/>
            <person name="Lorenzi H."/>
        </authorList>
    </citation>
    <scope>NUCLEOTIDE SEQUENCE</scope>
</reference>
<keyword evidence="3" id="KW-1185">Reference proteome</keyword>
<evidence type="ECO:0000313" key="2">
    <source>
        <dbReference type="EMBL" id="EZG42739.1"/>
    </source>
</evidence>
<dbReference type="eggNOG" id="KOG0017">
    <property type="taxonomic scope" value="Eukaryota"/>
</dbReference>
<gene>
    <name evidence="2" type="ORF">GNI_233230</name>
</gene>
<feature type="domain" description="Reverse transcriptase/retrotransposon-derived protein RNase H-like" evidence="1">
    <location>
        <begin position="31"/>
        <end position="85"/>
    </location>
</feature>
<name>A0A023AVC7_GRENI</name>
<sequence length="114" mass="13067">MVGYFRNFIKDFAKIAGPLYELLQKDVPFKMTDERIASFQELQKALTECPGLANPHHSWPYVLDTDASTTAIGACLMQLDVGNALYTCLQTLLNWKNFYREIRPQATSMVMEDR</sequence>
<dbReference type="InterPro" id="IPR051320">
    <property type="entry name" value="Viral_Replic_Matur_Polypro"/>
</dbReference>
<protein>
    <submittedName>
        <fullName evidence="2">Polyprotein</fullName>
    </submittedName>
</protein>
<dbReference type="AlphaFoldDB" id="A0A023AVC7"/>
<dbReference type="OrthoDB" id="2013610at2759"/>
<accession>A0A023AVC7</accession>
<dbReference type="PANTHER" id="PTHR33064">
    <property type="entry name" value="POL PROTEIN"/>
    <property type="match status" value="1"/>
</dbReference>
<dbReference type="SUPFAM" id="SSF56672">
    <property type="entry name" value="DNA/RNA polymerases"/>
    <property type="match status" value="1"/>
</dbReference>
<dbReference type="InterPro" id="IPR041577">
    <property type="entry name" value="RT_RNaseH_2"/>
</dbReference>
<dbReference type="Proteomes" id="UP000019763">
    <property type="component" value="Unassembled WGS sequence"/>
</dbReference>
<evidence type="ECO:0000313" key="3">
    <source>
        <dbReference type="Proteomes" id="UP000019763"/>
    </source>
</evidence>
<dbReference type="GeneID" id="22916767"/>